<organism evidence="2 3">
    <name type="scientific">Amanita thiersii Skay4041</name>
    <dbReference type="NCBI Taxonomy" id="703135"/>
    <lineage>
        <taxon>Eukaryota</taxon>
        <taxon>Fungi</taxon>
        <taxon>Dikarya</taxon>
        <taxon>Basidiomycota</taxon>
        <taxon>Agaricomycotina</taxon>
        <taxon>Agaricomycetes</taxon>
        <taxon>Agaricomycetidae</taxon>
        <taxon>Agaricales</taxon>
        <taxon>Pluteineae</taxon>
        <taxon>Amanitaceae</taxon>
        <taxon>Amanita</taxon>
    </lineage>
</organism>
<protein>
    <submittedName>
        <fullName evidence="2">Uncharacterized protein</fullName>
    </submittedName>
</protein>
<dbReference type="EMBL" id="KZ301983">
    <property type="protein sequence ID" value="PFH51882.1"/>
    <property type="molecule type" value="Genomic_DNA"/>
</dbReference>
<feature type="compositionally biased region" description="Polar residues" evidence="1">
    <location>
        <begin position="123"/>
        <end position="139"/>
    </location>
</feature>
<keyword evidence="3" id="KW-1185">Reference proteome</keyword>
<proteinExistence type="predicted"/>
<dbReference type="AlphaFoldDB" id="A0A2A9NW14"/>
<accession>A0A2A9NW14</accession>
<sequence length="230" mass="25420">MDIDWCLSCSRHTDGTGPYCSDECKYWAGPPYASFPYPSGPSSQHSFSTDPDIIYHRMGPISKTLWPGHSSTSIRAWASMIPTGPPSEEAKLPHIFLSSSCSSSSLYGTPRLLRRPQPASPTVYMSSLTPAPSAPSKQSLTPEQQINIVSQKNLENLDNLDRLSAFSVVTESLVSTPLSARASPISKQTSKARDCHLVKISSQDRSSEKFSVHKRTFYLDCFNPHYFPTQ</sequence>
<evidence type="ECO:0000256" key="1">
    <source>
        <dbReference type="SAM" id="MobiDB-lite"/>
    </source>
</evidence>
<dbReference type="Proteomes" id="UP000242287">
    <property type="component" value="Unassembled WGS sequence"/>
</dbReference>
<gene>
    <name evidence="2" type="ORF">AMATHDRAFT_58087</name>
</gene>
<evidence type="ECO:0000313" key="2">
    <source>
        <dbReference type="EMBL" id="PFH51882.1"/>
    </source>
</evidence>
<evidence type="ECO:0000313" key="3">
    <source>
        <dbReference type="Proteomes" id="UP000242287"/>
    </source>
</evidence>
<dbReference type="OrthoDB" id="2210012at2759"/>
<feature type="region of interest" description="Disordered" evidence="1">
    <location>
        <begin position="118"/>
        <end position="139"/>
    </location>
</feature>
<name>A0A2A9NW14_9AGAR</name>
<reference evidence="2 3" key="1">
    <citation type="submission" date="2014-02" db="EMBL/GenBank/DDBJ databases">
        <title>Transposable element dynamics among asymbiotic and ectomycorrhizal Amanita fungi.</title>
        <authorList>
            <consortium name="DOE Joint Genome Institute"/>
            <person name="Hess J."/>
            <person name="Skrede I."/>
            <person name="Wolfe B."/>
            <person name="LaButti K."/>
            <person name="Ohm R.A."/>
            <person name="Grigoriev I.V."/>
            <person name="Pringle A."/>
        </authorList>
    </citation>
    <scope>NUCLEOTIDE SEQUENCE [LARGE SCALE GENOMIC DNA]</scope>
    <source>
        <strain evidence="2 3">SKay4041</strain>
    </source>
</reference>